<dbReference type="Proteomes" id="UP000242447">
    <property type="component" value="Chromosome"/>
</dbReference>
<keyword evidence="4" id="KW-0547">Nucleotide-binding</keyword>
<dbReference type="KEGG" id="kro:BVG79_00452"/>
<evidence type="ECO:0000256" key="4">
    <source>
        <dbReference type="ARBA" id="ARBA00022741"/>
    </source>
</evidence>
<dbReference type="NCBIfam" id="NF008453">
    <property type="entry name" value="PRK11308.1"/>
    <property type="match status" value="2"/>
</dbReference>
<evidence type="ECO:0000313" key="7">
    <source>
        <dbReference type="EMBL" id="ARO13806.1"/>
    </source>
</evidence>
<dbReference type="InterPro" id="IPR017871">
    <property type="entry name" value="ABC_transporter-like_CS"/>
</dbReference>
<dbReference type="InterPro" id="IPR050319">
    <property type="entry name" value="ABC_transp_ATP-bind"/>
</dbReference>
<dbReference type="EMBL" id="CP019937">
    <property type="protein sequence ID" value="ARO13806.1"/>
    <property type="molecule type" value="Genomic_DNA"/>
</dbReference>
<dbReference type="InterPro" id="IPR003439">
    <property type="entry name" value="ABC_transporter-like_ATP-bd"/>
</dbReference>
<comment type="similarity">
    <text evidence="2">Belongs to the ABC transporter superfamily.</text>
</comment>
<dbReference type="RefSeq" id="WP_085785460.1">
    <property type="nucleotide sequence ID" value="NZ_CP019937.1"/>
</dbReference>
<dbReference type="FunFam" id="3.40.50.300:FF:000016">
    <property type="entry name" value="Oligopeptide ABC transporter ATP-binding component"/>
    <property type="match status" value="1"/>
</dbReference>
<keyword evidence="3" id="KW-0813">Transport</keyword>
<dbReference type="GO" id="GO:0005524">
    <property type="term" value="F:ATP binding"/>
    <property type="evidence" value="ECO:0007669"/>
    <property type="project" value="UniProtKB-KW"/>
</dbReference>
<accession>A0A1W6NX30</accession>
<dbReference type="InterPro" id="IPR003593">
    <property type="entry name" value="AAA+_ATPase"/>
</dbReference>
<proteinExistence type="inferred from homology"/>
<keyword evidence="5 7" id="KW-0067">ATP-binding</keyword>
<dbReference type="GO" id="GO:0016887">
    <property type="term" value="F:ATP hydrolysis activity"/>
    <property type="evidence" value="ECO:0007669"/>
    <property type="project" value="InterPro"/>
</dbReference>
<dbReference type="InterPro" id="IPR027417">
    <property type="entry name" value="P-loop_NTPase"/>
</dbReference>
<dbReference type="SUPFAM" id="SSF52540">
    <property type="entry name" value="P-loop containing nucleoside triphosphate hydrolases"/>
    <property type="match status" value="2"/>
</dbReference>
<dbReference type="PANTHER" id="PTHR43776">
    <property type="entry name" value="TRANSPORT ATP-BINDING PROTEIN"/>
    <property type="match status" value="1"/>
</dbReference>
<keyword evidence="8" id="KW-1185">Reference proteome</keyword>
<dbReference type="AlphaFoldDB" id="A0A1W6NX30"/>
<dbReference type="STRING" id="92947.BVG79_00452"/>
<gene>
    <name evidence="7" type="primary">ddpD</name>
    <name evidence="7" type="ORF">BVG79_00452</name>
</gene>
<comment type="subcellular location">
    <subcellularLocation>
        <location evidence="1">Cell inner membrane</location>
        <topology evidence="1">Peripheral membrane protein</topology>
    </subcellularLocation>
</comment>
<dbReference type="PROSITE" id="PS00211">
    <property type="entry name" value="ABC_TRANSPORTER_1"/>
    <property type="match status" value="2"/>
</dbReference>
<evidence type="ECO:0000313" key="8">
    <source>
        <dbReference type="Proteomes" id="UP000242447"/>
    </source>
</evidence>
<organism evidence="7 8">
    <name type="scientific">Ketogulonicigenium robustum</name>
    <dbReference type="NCBI Taxonomy" id="92947"/>
    <lineage>
        <taxon>Bacteria</taxon>
        <taxon>Pseudomonadati</taxon>
        <taxon>Pseudomonadota</taxon>
        <taxon>Alphaproteobacteria</taxon>
        <taxon>Rhodobacterales</taxon>
        <taxon>Roseobacteraceae</taxon>
        <taxon>Ketogulonicigenium</taxon>
    </lineage>
</organism>
<evidence type="ECO:0000256" key="1">
    <source>
        <dbReference type="ARBA" id="ARBA00004417"/>
    </source>
</evidence>
<dbReference type="CDD" id="cd03257">
    <property type="entry name" value="ABC_NikE_OppD_transporters"/>
    <property type="match status" value="2"/>
</dbReference>
<dbReference type="GO" id="GO:0055085">
    <property type="term" value="P:transmembrane transport"/>
    <property type="evidence" value="ECO:0007669"/>
    <property type="project" value="UniProtKB-ARBA"/>
</dbReference>
<dbReference type="PANTHER" id="PTHR43776:SF7">
    <property type="entry name" value="D,D-DIPEPTIDE TRANSPORT ATP-BINDING PROTEIN DDPF-RELATED"/>
    <property type="match status" value="1"/>
</dbReference>
<dbReference type="GO" id="GO:0015833">
    <property type="term" value="P:peptide transport"/>
    <property type="evidence" value="ECO:0007669"/>
    <property type="project" value="InterPro"/>
</dbReference>
<sequence>MTKTPVLQIKGLSIGQQAQARTELVRDVSLTVRAGETVCVVGESGSGKSLTALSIMGLLDPAALRPTAGQILLEGEDVLRVSPARMRALRAARMSMIFQEPMSALNPAARIGAQIDEVLRLHTPLPPRTRKARVMDMLAAAQLPDPPRIYAAYPHQLSGGQLQRVMICMALILRPRLLIADEPTTALDVGTQRQILSLIAALQAQQGTAVLFITHDFGVVADIADRVVVMRAGAVVETGPRDSILRAPSQPYTRDLIAAVPSLRPPVRAPIASATALEVNALSKSFTARRLLRSVSRTEAVANISLHVRSGEVLGIVGPSGSGKSTLARCIMGLERPDQGQVRIAGRDISPLRDARRDLQMVFQDPYRSLNPRLNIRDALTEGPTNFGTPLATARAAAEAMITRVGLSPAALQRYPHQFSGGQRQRIAIARALMLRPKVLVADEAVSALDVSVQAQILHLLDQIRRETVLSIVFITHDLRVAAQICDRIMVMQDGRVVEDGPAHTVLTAPKAPLTRELLDAAPGRAWDFVAGAPMPKG</sequence>
<dbReference type="Pfam" id="PF08352">
    <property type="entry name" value="oligo_HPY"/>
    <property type="match status" value="1"/>
</dbReference>
<dbReference type="Gene3D" id="3.40.50.300">
    <property type="entry name" value="P-loop containing nucleotide triphosphate hydrolases"/>
    <property type="match status" value="2"/>
</dbReference>
<dbReference type="OrthoDB" id="9802264at2"/>
<name>A0A1W6NX30_9RHOB</name>
<dbReference type="GO" id="GO:0005886">
    <property type="term" value="C:plasma membrane"/>
    <property type="evidence" value="ECO:0007669"/>
    <property type="project" value="UniProtKB-SubCell"/>
</dbReference>
<dbReference type="PROSITE" id="PS50893">
    <property type="entry name" value="ABC_TRANSPORTER_2"/>
    <property type="match status" value="2"/>
</dbReference>
<evidence type="ECO:0000256" key="2">
    <source>
        <dbReference type="ARBA" id="ARBA00005417"/>
    </source>
</evidence>
<dbReference type="InterPro" id="IPR013563">
    <property type="entry name" value="Oligopep_ABC_C"/>
</dbReference>
<dbReference type="Pfam" id="PF00005">
    <property type="entry name" value="ABC_tran"/>
    <property type="match status" value="2"/>
</dbReference>
<reference evidence="7 8" key="1">
    <citation type="submission" date="2017-02" db="EMBL/GenBank/DDBJ databases">
        <title>Ketogulonicigenium robustum SPU B003 Genome sequencing and assembly.</title>
        <authorList>
            <person name="Li Y."/>
            <person name="Liu L."/>
            <person name="Wang C."/>
            <person name="Zhang M."/>
            <person name="Zhang T."/>
            <person name="Zhang Y."/>
        </authorList>
    </citation>
    <scope>NUCLEOTIDE SEQUENCE [LARGE SCALE GENOMIC DNA]</scope>
    <source>
        <strain evidence="7 8">SPU_B003</strain>
    </source>
</reference>
<feature type="domain" description="ABC transporter" evidence="6">
    <location>
        <begin position="7"/>
        <end position="257"/>
    </location>
</feature>
<evidence type="ECO:0000259" key="6">
    <source>
        <dbReference type="PROSITE" id="PS50893"/>
    </source>
</evidence>
<feature type="domain" description="ABC transporter" evidence="6">
    <location>
        <begin position="277"/>
        <end position="519"/>
    </location>
</feature>
<dbReference type="NCBIfam" id="NF007739">
    <property type="entry name" value="PRK10419.1"/>
    <property type="match status" value="2"/>
</dbReference>
<protein>
    <submittedName>
        <fullName evidence="7">Peptide/nickel transport system ATP-binding protein</fullName>
    </submittedName>
</protein>
<evidence type="ECO:0000256" key="3">
    <source>
        <dbReference type="ARBA" id="ARBA00022448"/>
    </source>
</evidence>
<dbReference type="SMART" id="SM00382">
    <property type="entry name" value="AAA"/>
    <property type="match status" value="2"/>
</dbReference>
<evidence type="ECO:0000256" key="5">
    <source>
        <dbReference type="ARBA" id="ARBA00022840"/>
    </source>
</evidence>